<evidence type="ECO:0000313" key="1">
    <source>
        <dbReference type="EMBL" id="MBZ2127359.1"/>
    </source>
</evidence>
<protein>
    <submittedName>
        <fullName evidence="1">Minor capsid protein</fullName>
    </submittedName>
</protein>
<dbReference type="AlphaFoldDB" id="A0AB35FSJ1"/>
<dbReference type="InterPro" id="IPR021080">
    <property type="entry name" value="Minor_capsid_protein"/>
</dbReference>
<comment type="caution">
    <text evidence="1">The sequence shown here is derived from an EMBL/GenBank/DDBJ whole genome shotgun (WGS) entry which is preliminary data.</text>
</comment>
<name>A0AB35FSJ1_STRGN</name>
<organism evidence="1 2">
    <name type="scientific">Streptococcus gordonii</name>
    <dbReference type="NCBI Taxonomy" id="1302"/>
    <lineage>
        <taxon>Bacteria</taxon>
        <taxon>Bacillati</taxon>
        <taxon>Bacillota</taxon>
        <taxon>Bacilli</taxon>
        <taxon>Lactobacillales</taxon>
        <taxon>Streptococcaceae</taxon>
        <taxon>Streptococcus</taxon>
    </lineage>
</organism>
<evidence type="ECO:0000313" key="2">
    <source>
        <dbReference type="Proteomes" id="UP000826921"/>
    </source>
</evidence>
<dbReference type="Pfam" id="PF11114">
    <property type="entry name" value="Minor_capsid_2"/>
    <property type="match status" value="1"/>
</dbReference>
<sequence>MMTSIKLKINLSKAKEKINKTNVKKGQLAIANQALIDMDPYFPLKNGPLRLSGHVTGGGSQIVYNTPYARAQFYGGAYNKHRSFSFSEYSTPGTGKRWDLKAKPLHANKWAEIGLKAMGIK</sequence>
<reference evidence="1" key="1">
    <citation type="submission" date="2021-07" db="EMBL/GenBank/DDBJ databases">
        <title>Occurrence of streptococci in the human mouth that bind to a non-human glycan.</title>
        <authorList>
            <person name="Cross B."/>
            <person name="Thamadilok S."/>
            <person name="Bensing B."/>
            <person name="Sasmal A."/>
            <person name="Khedri Z."/>
            <person name="Deng L."/>
            <person name="Yu H."/>
            <person name="Mehta A."/>
            <person name="Aluvathingal J."/>
            <person name="Nadendla S."/>
            <person name="Vickerman M."/>
            <person name="Chen X."/>
            <person name="Dewhirst F."/>
            <person name="Gill A."/>
            <person name="Lettrichova I."/>
            <person name="Diaz S."/>
            <person name="Gill S."/>
            <person name="Tettelin H."/>
            <person name="Iverson T."/>
            <person name="Sullam P."/>
            <person name="Varki A."/>
            <person name="Ruhl S."/>
        </authorList>
    </citation>
    <scope>NUCLEOTIDE SEQUENCE</scope>
    <source>
        <strain evidence="1">SK9</strain>
    </source>
</reference>
<proteinExistence type="predicted"/>
<dbReference type="EMBL" id="JAHZQA010000003">
    <property type="protein sequence ID" value="MBZ2127359.1"/>
    <property type="molecule type" value="Genomic_DNA"/>
</dbReference>
<dbReference type="Proteomes" id="UP000826921">
    <property type="component" value="Unassembled WGS sequence"/>
</dbReference>
<accession>A0AB35FSJ1</accession>
<gene>
    <name evidence="1" type="ORF">K1I74_04690</name>
</gene>